<dbReference type="Gene3D" id="1.10.238.10">
    <property type="entry name" value="EF-hand"/>
    <property type="match status" value="1"/>
</dbReference>
<feature type="compositionally biased region" description="Polar residues" evidence="2">
    <location>
        <begin position="228"/>
        <end position="243"/>
    </location>
</feature>
<sequence length="691" mass="74506">MGGGLSTACTVRQRRGRWLLCVDDDQKAHFERAVCAVGPDRIEELLQELFRLHDLNKNGALEESELIKINEKIQILHYGEDIDKEEVRRKYKEHFRDKLDAQGHPVSYDVFRAYWLHVLQEHDKDLRVHEMILEQCIAEVDSARQAFFIKAFQSKSDEQFLPTLSCHSGVPPTALASSRPSSGVGPGTPAWPRTPVAADDEVGSVGPGTCQSFRSEFLPKPARDELGNASSSRPCMDSFSSDFVPSPANLRPSPASAVETGTATSLESDFVPRPMDDGATVDTYMSLDSDFVPSPSLAELRSSPRPGAPSWVSTAALGSSLAPAPPWSSGALPGGSLAAPASSCGAPSRGYARGEHVEVWSNSKSAWLNAVVQESFPVRSFAEGFTVPAGTVKVSFDSGVKWIMPEQVGNLLRRSRVPSSQCSTAPSQFTKGSAVQVWSDSRKAWLDGSVEEAFAEDSQAGGFSVSAGTVKVRSAAGIKWVRPEQVSQILRETSPDAQGQLPPGPARRADQRAVSIPAFSKGEKIQVWSDSRQLWLGGVVLEVFPTAAMADGFWVPAGSLKVSSDAGVKWVSPVLSAKVLRKVDLSGSVATPDLKAVLAETLQDPDRLQRHVSAVWAAAGCGSKGLPRDRAAWALEGLAMQFDVQLELEGRHLSGLQRRLDAHDGDGDGYLAQVEFQRLSREIVGEVVGSL</sequence>
<evidence type="ECO:0000256" key="1">
    <source>
        <dbReference type="ARBA" id="ARBA00022837"/>
    </source>
</evidence>
<keyword evidence="1" id="KW-0106">Calcium</keyword>
<dbReference type="GO" id="GO:0005509">
    <property type="term" value="F:calcium ion binding"/>
    <property type="evidence" value="ECO:0007669"/>
    <property type="project" value="InterPro"/>
</dbReference>
<evidence type="ECO:0000313" key="4">
    <source>
        <dbReference type="EMBL" id="CAE4573531.1"/>
    </source>
</evidence>
<organism evidence="4">
    <name type="scientific">Alexandrium monilatum</name>
    <dbReference type="NCBI Taxonomy" id="311494"/>
    <lineage>
        <taxon>Eukaryota</taxon>
        <taxon>Sar</taxon>
        <taxon>Alveolata</taxon>
        <taxon>Dinophyceae</taxon>
        <taxon>Gonyaulacales</taxon>
        <taxon>Pyrocystaceae</taxon>
        <taxon>Alexandrium</taxon>
    </lineage>
</organism>
<evidence type="ECO:0000259" key="3">
    <source>
        <dbReference type="PROSITE" id="PS50222"/>
    </source>
</evidence>
<evidence type="ECO:0000256" key="2">
    <source>
        <dbReference type="SAM" id="MobiDB-lite"/>
    </source>
</evidence>
<dbReference type="PROSITE" id="PS50222">
    <property type="entry name" value="EF_HAND_2"/>
    <property type="match status" value="1"/>
</dbReference>
<reference evidence="4" key="1">
    <citation type="submission" date="2021-01" db="EMBL/GenBank/DDBJ databases">
        <authorList>
            <person name="Corre E."/>
            <person name="Pelletier E."/>
            <person name="Niang G."/>
            <person name="Scheremetjew M."/>
            <person name="Finn R."/>
            <person name="Kale V."/>
            <person name="Holt S."/>
            <person name="Cochrane G."/>
            <person name="Meng A."/>
            <person name="Brown T."/>
            <person name="Cohen L."/>
        </authorList>
    </citation>
    <scope>NUCLEOTIDE SEQUENCE</scope>
    <source>
        <strain evidence="4">CCMP3105</strain>
    </source>
</reference>
<protein>
    <recommendedName>
        <fullName evidence="3">EF-hand domain-containing protein</fullName>
    </recommendedName>
</protein>
<dbReference type="InterPro" id="IPR002048">
    <property type="entry name" value="EF_hand_dom"/>
</dbReference>
<name>A0A7S4Q6W2_9DINO</name>
<feature type="region of interest" description="Disordered" evidence="2">
    <location>
        <begin position="172"/>
        <end position="274"/>
    </location>
</feature>
<accession>A0A7S4Q6W2</accession>
<dbReference type="SUPFAM" id="SSF47473">
    <property type="entry name" value="EF-hand"/>
    <property type="match status" value="1"/>
</dbReference>
<proteinExistence type="predicted"/>
<dbReference type="EMBL" id="HBNR01019799">
    <property type="protein sequence ID" value="CAE4573531.1"/>
    <property type="molecule type" value="Transcribed_RNA"/>
</dbReference>
<dbReference type="InterPro" id="IPR018247">
    <property type="entry name" value="EF_Hand_1_Ca_BS"/>
</dbReference>
<feature type="domain" description="EF-hand" evidence="3">
    <location>
        <begin position="41"/>
        <end position="76"/>
    </location>
</feature>
<gene>
    <name evidence="4" type="ORF">AMON00008_LOCUS13150</name>
</gene>
<dbReference type="PROSITE" id="PS00018">
    <property type="entry name" value="EF_HAND_1"/>
    <property type="match status" value="2"/>
</dbReference>
<feature type="region of interest" description="Disordered" evidence="2">
    <location>
        <begin position="491"/>
        <end position="510"/>
    </location>
</feature>
<dbReference type="InterPro" id="IPR011992">
    <property type="entry name" value="EF-hand-dom_pair"/>
</dbReference>
<dbReference type="AlphaFoldDB" id="A0A7S4Q6W2"/>